<dbReference type="Gene3D" id="3.40.50.300">
    <property type="entry name" value="P-loop containing nucleotide triphosphate hydrolases"/>
    <property type="match status" value="1"/>
</dbReference>
<evidence type="ECO:0000256" key="1">
    <source>
        <dbReference type="ARBA" id="ARBA00006116"/>
    </source>
</evidence>
<evidence type="ECO:0000259" key="5">
    <source>
        <dbReference type="Pfam" id="PF08519"/>
    </source>
</evidence>
<dbReference type="PANTHER" id="PTHR23389">
    <property type="entry name" value="CHROMOSOME TRANSMISSION FIDELITY FACTOR 18"/>
    <property type="match status" value="1"/>
</dbReference>
<dbReference type="InterPro" id="IPR008921">
    <property type="entry name" value="DNA_pol3_clamp-load_cplx_C"/>
</dbReference>
<dbReference type="EMBL" id="MN739181">
    <property type="protein sequence ID" value="QHS92556.1"/>
    <property type="molecule type" value="Genomic_DNA"/>
</dbReference>
<dbReference type="GO" id="GO:0005524">
    <property type="term" value="F:ATP binding"/>
    <property type="evidence" value="ECO:0007669"/>
    <property type="project" value="InterPro"/>
</dbReference>
<accession>A0A6C0BK47</accession>
<dbReference type="PANTHER" id="PTHR23389:SF6">
    <property type="entry name" value="REPLICATION FACTOR C SUBUNIT 1"/>
    <property type="match status" value="1"/>
</dbReference>
<dbReference type="GO" id="GO:0003689">
    <property type="term" value="F:DNA clamp loader activity"/>
    <property type="evidence" value="ECO:0007669"/>
    <property type="project" value="InterPro"/>
</dbReference>
<sequence length="680" mass="77846">MPSFQQPLCHQGRLFSGAKLIAQQKSKECQQTVQMPSTTPTSTLTSTSSTNTLFNRIKLKIRETPLTTLQNASKIPIVIKKCTALSTLPNISQQILNTKHAPVPVPQPQLQKPPSHQQTLPRIKPPMRTARPPDYTHLDLWAEKYRPHCLEEIIGNQEQIALIRDWFTRFNARDNTIKKALLFSGYPGTSKTTLAHVMMKEYGYEVKEYNASDVRSKKLVEDNLEKIITMERVDEHFKNNFKPFGIIMDEVDGMSAGDKGGMSQLIKTINPNRGKRCVKKVEKQKMVDRWIPPVICICNNNYDKKIKELKKDCMEIKFDKPSVDDLCQVIHRISEAEHLRLNEAAKRTVAELAQGDFRRLMFLLQNFANIPKVVVDANDIYETYDVIAKKTLDLNSYDVTNRIFAAQTSVEDTLKMYDTDKSLLPMMIHENYINVINSQNTTTLNKMKNCQKCIDSIINGDIIEKIMYNTQSWYLQPIHGLCTCYIPSHYSNTFLRLGHKINWTTVLGRFSLQRANIKNINLLSSMLNTGRSYTVDDIQLLSHIILYNLLDPKGNPQIGVDYMKNYNLTIKDIEKLIKVDKMSDKYKNLYTSRQKTQLTKIYGYLGQKQIHQTTYHVVKGSGKFSLSNGTSKSTGDGYRRKKQSDLDEDGDERLSDIEENGDKDNDEGDEITSDENASDN</sequence>
<dbReference type="CDD" id="cd00009">
    <property type="entry name" value="AAA"/>
    <property type="match status" value="1"/>
</dbReference>
<keyword evidence="2" id="KW-0235">DNA replication</keyword>
<dbReference type="Gene3D" id="1.10.8.60">
    <property type="match status" value="1"/>
</dbReference>
<organism evidence="6">
    <name type="scientific">viral metagenome</name>
    <dbReference type="NCBI Taxonomy" id="1070528"/>
    <lineage>
        <taxon>unclassified sequences</taxon>
        <taxon>metagenomes</taxon>
        <taxon>organismal metagenomes</taxon>
    </lineage>
</organism>
<reference evidence="6" key="1">
    <citation type="journal article" date="2020" name="Nature">
        <title>Giant virus diversity and host interactions through global metagenomics.</title>
        <authorList>
            <person name="Schulz F."/>
            <person name="Roux S."/>
            <person name="Paez-Espino D."/>
            <person name="Jungbluth S."/>
            <person name="Walsh D.A."/>
            <person name="Denef V.J."/>
            <person name="McMahon K.D."/>
            <person name="Konstantinidis K.T."/>
            <person name="Eloe-Fadrosh E.A."/>
            <person name="Kyrpides N.C."/>
            <person name="Woyke T."/>
        </authorList>
    </citation>
    <scope>NUCLEOTIDE SEQUENCE</scope>
    <source>
        <strain evidence="6">GVMAG-M-3300014204-73</strain>
    </source>
</reference>
<dbReference type="InterPro" id="IPR013725">
    <property type="entry name" value="DNA_replication_fac_RFC1_C"/>
</dbReference>
<evidence type="ECO:0000259" key="4">
    <source>
        <dbReference type="Pfam" id="PF00004"/>
    </source>
</evidence>
<evidence type="ECO:0000256" key="3">
    <source>
        <dbReference type="SAM" id="MobiDB-lite"/>
    </source>
</evidence>
<feature type="domain" description="ATPase AAA-type core" evidence="4">
    <location>
        <begin position="181"/>
        <end position="319"/>
    </location>
</feature>
<dbReference type="InterPro" id="IPR027417">
    <property type="entry name" value="P-loop_NTPase"/>
</dbReference>
<feature type="region of interest" description="Disordered" evidence="3">
    <location>
        <begin position="626"/>
        <end position="680"/>
    </location>
</feature>
<dbReference type="SUPFAM" id="SSF52540">
    <property type="entry name" value="P-loop containing nucleoside triphosphate hydrolases"/>
    <property type="match status" value="1"/>
</dbReference>
<protein>
    <recommendedName>
        <fullName evidence="7">AAA+ ATPase domain-containing protein</fullName>
    </recommendedName>
</protein>
<feature type="region of interest" description="Disordered" evidence="3">
    <location>
        <begin position="105"/>
        <end position="131"/>
    </location>
</feature>
<dbReference type="AlphaFoldDB" id="A0A6C0BK47"/>
<evidence type="ECO:0000313" key="6">
    <source>
        <dbReference type="EMBL" id="QHS92556.1"/>
    </source>
</evidence>
<proteinExistence type="inferred from homology"/>
<name>A0A6C0BK47_9ZZZZ</name>
<dbReference type="GO" id="GO:0005663">
    <property type="term" value="C:DNA replication factor C complex"/>
    <property type="evidence" value="ECO:0007669"/>
    <property type="project" value="InterPro"/>
</dbReference>
<comment type="similarity">
    <text evidence="1">Belongs to the activator 1 large subunit family.</text>
</comment>
<feature type="domain" description="DNA replication factor RFC1 C-terminal" evidence="5">
    <location>
        <begin position="459"/>
        <end position="602"/>
    </location>
</feature>
<evidence type="ECO:0000256" key="2">
    <source>
        <dbReference type="ARBA" id="ARBA00022705"/>
    </source>
</evidence>
<dbReference type="GO" id="GO:0006260">
    <property type="term" value="P:DNA replication"/>
    <property type="evidence" value="ECO:0007669"/>
    <property type="project" value="UniProtKB-KW"/>
</dbReference>
<dbReference type="InterPro" id="IPR003959">
    <property type="entry name" value="ATPase_AAA_core"/>
</dbReference>
<evidence type="ECO:0008006" key="7">
    <source>
        <dbReference type="Google" id="ProtNLM"/>
    </source>
</evidence>
<dbReference type="Pfam" id="PF08519">
    <property type="entry name" value="RFC1"/>
    <property type="match status" value="1"/>
</dbReference>
<dbReference type="GO" id="GO:0016887">
    <property type="term" value="F:ATP hydrolysis activity"/>
    <property type="evidence" value="ECO:0007669"/>
    <property type="project" value="InterPro"/>
</dbReference>
<feature type="compositionally biased region" description="Acidic residues" evidence="3">
    <location>
        <begin position="664"/>
        <end position="680"/>
    </location>
</feature>
<dbReference type="Pfam" id="PF00004">
    <property type="entry name" value="AAA"/>
    <property type="match status" value="1"/>
</dbReference>
<dbReference type="GO" id="GO:0003677">
    <property type="term" value="F:DNA binding"/>
    <property type="evidence" value="ECO:0007669"/>
    <property type="project" value="InterPro"/>
</dbReference>
<dbReference type="GO" id="GO:0005634">
    <property type="term" value="C:nucleus"/>
    <property type="evidence" value="ECO:0007669"/>
    <property type="project" value="TreeGrafter"/>
</dbReference>
<dbReference type="SUPFAM" id="SSF48019">
    <property type="entry name" value="post-AAA+ oligomerization domain-like"/>
    <property type="match status" value="1"/>
</dbReference>
<dbReference type="Gene3D" id="1.20.272.10">
    <property type="match status" value="1"/>
</dbReference>
<feature type="compositionally biased region" description="Basic and acidic residues" evidence="3">
    <location>
        <begin position="652"/>
        <end position="663"/>
    </location>
</feature>